<dbReference type="InterPro" id="IPR011990">
    <property type="entry name" value="TPR-like_helical_dom_sf"/>
</dbReference>
<dbReference type="Gene3D" id="1.25.40.10">
    <property type="entry name" value="Tetratricopeptide repeat domain"/>
    <property type="match status" value="1"/>
</dbReference>
<reference evidence="1 2" key="1">
    <citation type="submission" date="2020-04" db="EMBL/GenBank/DDBJ databases">
        <title>Draft Whole-Genome sequence of Marichromatium bheemlicum DSM 18632, type strain.</title>
        <authorList>
            <person name="Kyndt J.A."/>
            <person name="Meyer T.E."/>
        </authorList>
    </citation>
    <scope>NUCLEOTIDE SEQUENCE [LARGE SCALE GENOMIC DNA]</scope>
    <source>
        <strain evidence="1 2">DSM 18632</strain>
    </source>
</reference>
<gene>
    <name evidence="1" type="ORF">HF203_12095</name>
</gene>
<evidence type="ECO:0000313" key="2">
    <source>
        <dbReference type="Proteomes" id="UP000740754"/>
    </source>
</evidence>
<evidence type="ECO:0000313" key="1">
    <source>
        <dbReference type="EMBL" id="NKN33961.1"/>
    </source>
</evidence>
<keyword evidence="2" id="KW-1185">Reference proteome</keyword>
<dbReference type="RefSeq" id="WP_168670051.1">
    <property type="nucleotide sequence ID" value="NZ_JAAXKX010000017.1"/>
</dbReference>
<organism evidence="1 2">
    <name type="scientific">Marichromatium bheemlicum</name>
    <dbReference type="NCBI Taxonomy" id="365339"/>
    <lineage>
        <taxon>Bacteria</taxon>
        <taxon>Pseudomonadati</taxon>
        <taxon>Pseudomonadota</taxon>
        <taxon>Gammaproteobacteria</taxon>
        <taxon>Chromatiales</taxon>
        <taxon>Chromatiaceae</taxon>
        <taxon>Marichromatium</taxon>
    </lineage>
</organism>
<comment type="caution">
    <text evidence="1">The sequence shown here is derived from an EMBL/GenBank/DDBJ whole genome shotgun (WGS) entry which is preliminary data.</text>
</comment>
<protein>
    <submittedName>
        <fullName evidence="1">Sel1 repeat family protein</fullName>
    </submittedName>
</protein>
<proteinExistence type="predicted"/>
<sequence>MSDRDDTHGLDMDLASGIAAFEARQFTRATSLLAPLAEDGNAEAQYRMAIMAQNGLGMVANSALAYRYMHAAATAGLGLAQHGLGFMYLQGECAEQDHSQAAHWFGKAAEQGLIGSMTTLAMLYEQGLGVEQDQAEATRLYRLAGFEER</sequence>
<dbReference type="SUPFAM" id="SSF81901">
    <property type="entry name" value="HCP-like"/>
    <property type="match status" value="1"/>
</dbReference>
<dbReference type="InterPro" id="IPR050767">
    <property type="entry name" value="Sel1_AlgK"/>
</dbReference>
<accession>A0ABX1I9T4</accession>
<dbReference type="SMART" id="SM00671">
    <property type="entry name" value="SEL1"/>
    <property type="match status" value="3"/>
</dbReference>
<dbReference type="PANTHER" id="PTHR11102">
    <property type="entry name" value="SEL-1-LIKE PROTEIN"/>
    <property type="match status" value="1"/>
</dbReference>
<dbReference type="PANTHER" id="PTHR11102:SF160">
    <property type="entry name" value="ERAD-ASSOCIATED E3 UBIQUITIN-PROTEIN LIGASE COMPONENT HRD3"/>
    <property type="match status" value="1"/>
</dbReference>
<dbReference type="InterPro" id="IPR006597">
    <property type="entry name" value="Sel1-like"/>
</dbReference>
<dbReference type="Pfam" id="PF08238">
    <property type="entry name" value="Sel1"/>
    <property type="match status" value="3"/>
</dbReference>
<name>A0ABX1I9T4_9GAMM</name>
<dbReference type="Proteomes" id="UP000740754">
    <property type="component" value="Unassembled WGS sequence"/>
</dbReference>
<dbReference type="EMBL" id="JAAXKX010000017">
    <property type="protein sequence ID" value="NKN33961.1"/>
    <property type="molecule type" value="Genomic_DNA"/>
</dbReference>